<reference evidence="6" key="1">
    <citation type="submission" date="2025-08" db="UniProtKB">
        <authorList>
            <consortium name="RefSeq"/>
        </authorList>
    </citation>
    <scope>IDENTIFICATION</scope>
    <source>
        <tissue evidence="6">Total insect</tissue>
    </source>
</reference>
<dbReference type="KEGG" id="tpal:117639846"/>
<dbReference type="GO" id="GO:0005634">
    <property type="term" value="C:nucleus"/>
    <property type="evidence" value="ECO:0007669"/>
    <property type="project" value="TreeGrafter"/>
</dbReference>
<accession>A0A6P8Y5C4</accession>
<dbReference type="PANTHER" id="PTHR12970:SF1">
    <property type="entry name" value="PROTEASOME ASSEMBLY CHAPERONE 2"/>
    <property type="match status" value="1"/>
</dbReference>
<evidence type="ECO:0000256" key="2">
    <source>
        <dbReference type="ARBA" id="ARBA00023186"/>
    </source>
</evidence>
<evidence type="ECO:0000313" key="5">
    <source>
        <dbReference type="Proteomes" id="UP000515158"/>
    </source>
</evidence>
<evidence type="ECO:0000256" key="3">
    <source>
        <dbReference type="ARBA" id="ARBA00025745"/>
    </source>
</evidence>
<dbReference type="InterPro" id="IPR016562">
    <property type="entry name" value="Proteasome_assmbl_chp_2_euk"/>
</dbReference>
<proteinExistence type="inferred from homology"/>
<dbReference type="PANTHER" id="PTHR12970">
    <property type="entry name" value="PROTEASOME ASSEMBLY CHAPERONE 2"/>
    <property type="match status" value="1"/>
</dbReference>
<dbReference type="GO" id="GO:0043248">
    <property type="term" value="P:proteasome assembly"/>
    <property type="evidence" value="ECO:0007669"/>
    <property type="project" value="TreeGrafter"/>
</dbReference>
<dbReference type="RefSeq" id="XP_034231680.1">
    <property type="nucleotide sequence ID" value="XM_034375789.1"/>
</dbReference>
<keyword evidence="6" id="KW-0647">Proteasome</keyword>
<comment type="function">
    <text evidence="4">Chaperone protein which promotes assembly of the 20S proteasome as part of a heterodimer with PSMG1.</text>
</comment>
<sequence length="271" mass="30190">MTDNSQEQSQIFFPLKEVNFKGCTLIIPSVSVGNVGQLCSDLLIHSLQCEKVGYLWHSAILPVVGVDPFKVSSPDLALPAEVFYSESRKLVVLQLRSSILKRLRKLFLNELIKWIKSCGISQVAVLTGSCNEERIDAQINSEPFRYLVTSEVYPELAETLRSKGWTALERRFQFPALSKIDNQAESTESTGQIVIPGGGFAKRLLALCSANNLPCAVLIKFCSEGDNIPDALFMTSKLNDWLKMMDSGLKSFVFPPSWSHLFGNPPPKQLY</sequence>
<dbReference type="PIRSF" id="PIRSF010044">
    <property type="entry name" value="UCP010044"/>
    <property type="match status" value="1"/>
</dbReference>
<dbReference type="InParanoid" id="A0A6P8Y5C4"/>
<dbReference type="Proteomes" id="UP000515158">
    <property type="component" value="Unplaced"/>
</dbReference>
<comment type="subunit">
    <text evidence="4">Forms a heterodimer with PSMG1.</text>
</comment>
<dbReference type="GO" id="GO:0000502">
    <property type="term" value="C:proteasome complex"/>
    <property type="evidence" value="ECO:0007669"/>
    <property type="project" value="UniProtKB-KW"/>
</dbReference>
<keyword evidence="2 4" id="KW-0143">Chaperone</keyword>
<dbReference type="InterPro" id="IPR019151">
    <property type="entry name" value="Proteasome_assmbl_chaperone_2"/>
</dbReference>
<evidence type="ECO:0000313" key="6">
    <source>
        <dbReference type="RefSeq" id="XP_034231680.1"/>
    </source>
</evidence>
<dbReference type="Gene3D" id="3.40.50.10900">
    <property type="entry name" value="PAC-like subunit"/>
    <property type="match status" value="2"/>
</dbReference>
<dbReference type="OrthoDB" id="10260712at2759"/>
<protein>
    <recommendedName>
        <fullName evidence="1 4">Proteasome assembly chaperone 2</fullName>
    </recommendedName>
</protein>
<keyword evidence="5" id="KW-1185">Reference proteome</keyword>
<dbReference type="Pfam" id="PF09754">
    <property type="entry name" value="PAC2"/>
    <property type="match status" value="1"/>
</dbReference>
<dbReference type="GO" id="GO:0005829">
    <property type="term" value="C:cytosol"/>
    <property type="evidence" value="ECO:0007669"/>
    <property type="project" value="TreeGrafter"/>
</dbReference>
<dbReference type="FunCoup" id="A0A6P8Y5C4">
    <property type="interactions" value="1613"/>
</dbReference>
<comment type="similarity">
    <text evidence="3 4">Belongs to the PSMG2 family.</text>
</comment>
<evidence type="ECO:0000256" key="4">
    <source>
        <dbReference type="PIRNR" id="PIRNR010044"/>
    </source>
</evidence>
<dbReference type="SUPFAM" id="SSF159659">
    <property type="entry name" value="Cgl1923-like"/>
    <property type="match status" value="1"/>
</dbReference>
<organism evidence="6">
    <name type="scientific">Thrips palmi</name>
    <name type="common">Melon thrips</name>
    <dbReference type="NCBI Taxonomy" id="161013"/>
    <lineage>
        <taxon>Eukaryota</taxon>
        <taxon>Metazoa</taxon>
        <taxon>Ecdysozoa</taxon>
        <taxon>Arthropoda</taxon>
        <taxon>Hexapoda</taxon>
        <taxon>Insecta</taxon>
        <taxon>Pterygota</taxon>
        <taxon>Neoptera</taxon>
        <taxon>Paraneoptera</taxon>
        <taxon>Thysanoptera</taxon>
        <taxon>Terebrantia</taxon>
        <taxon>Thripoidea</taxon>
        <taxon>Thripidae</taxon>
        <taxon>Thrips</taxon>
    </lineage>
</organism>
<dbReference type="InterPro" id="IPR038389">
    <property type="entry name" value="PSMG2_sf"/>
</dbReference>
<evidence type="ECO:0000256" key="1">
    <source>
        <dbReference type="ARBA" id="ARBA00019186"/>
    </source>
</evidence>
<dbReference type="AlphaFoldDB" id="A0A6P8Y5C4"/>
<gene>
    <name evidence="6" type="primary">LOC117639846</name>
</gene>
<name>A0A6P8Y5C4_THRPL</name>
<dbReference type="GeneID" id="117639846"/>